<dbReference type="AlphaFoldDB" id="A0AAD5WVA5"/>
<feature type="compositionally biased region" description="Basic and acidic residues" evidence="2">
    <location>
        <begin position="145"/>
        <end position="155"/>
    </location>
</feature>
<feature type="region of interest" description="Disordered" evidence="2">
    <location>
        <begin position="672"/>
        <end position="698"/>
    </location>
</feature>
<comment type="caution">
    <text evidence="3">The sequence shown here is derived from an EMBL/GenBank/DDBJ whole genome shotgun (WGS) entry which is preliminary data.</text>
</comment>
<protein>
    <submittedName>
        <fullName evidence="3">Uncharacterized protein</fullName>
    </submittedName>
</protein>
<dbReference type="Proteomes" id="UP001201980">
    <property type="component" value="Unassembled WGS sequence"/>
</dbReference>
<evidence type="ECO:0000256" key="2">
    <source>
        <dbReference type="SAM" id="MobiDB-lite"/>
    </source>
</evidence>
<name>A0AAD5WVA5_9PEZI</name>
<feature type="compositionally biased region" description="Basic residues" evidence="2">
    <location>
        <begin position="55"/>
        <end position="65"/>
    </location>
</feature>
<keyword evidence="1" id="KW-0175">Coiled coil</keyword>
<accession>A0AAD5WVA5</accession>
<keyword evidence="4" id="KW-1185">Reference proteome</keyword>
<evidence type="ECO:0000256" key="1">
    <source>
        <dbReference type="SAM" id="Coils"/>
    </source>
</evidence>
<feature type="coiled-coil region" evidence="1">
    <location>
        <begin position="570"/>
        <end position="597"/>
    </location>
</feature>
<feature type="region of interest" description="Disordered" evidence="2">
    <location>
        <begin position="1"/>
        <end position="73"/>
    </location>
</feature>
<gene>
    <name evidence="3" type="ORF">MKZ38_009113</name>
</gene>
<evidence type="ECO:0000313" key="3">
    <source>
        <dbReference type="EMBL" id="KAJ2903949.1"/>
    </source>
</evidence>
<feature type="compositionally biased region" description="Acidic residues" evidence="2">
    <location>
        <begin position="130"/>
        <end position="144"/>
    </location>
</feature>
<dbReference type="EMBL" id="JAKWBI020000066">
    <property type="protein sequence ID" value="KAJ2903949.1"/>
    <property type="molecule type" value="Genomic_DNA"/>
</dbReference>
<sequence>MARTKNTGGRSRRNAPRTKAAAKHDEQAETTENETNRADQQAPTPPPTAPDRPAGRQRGRPRKGVSKPDAEVSVIDTGEDFLNGAAVGAVLTEVLSPAKQTPEADALIPHSASTIILGSGVKIREKAAAETEDDSANEHEEEEGKEQVEEGHDAAIARQPSPDLCDTSSVAPPDGRPDPYDVPGAVLAKRKMANRGKLPYGATRYRAPGDDDMDVGMRASVKINTGAARNASMTKVQKPTSPTHAASIACTAMNSDADVPRPSIEGSESPTSKATFLNGEGGHAGEQRQDLRPNAPDTGLDFDDPAIIIFSSMGKEKVAFNTSLMKKILVSMANKAWSGIQGRGLGGWGGDKVKTLLSLVSSAWEQFCCRTDKESVAGQEYAKGSKARYRSLVKLKKLTATIPSKACEGVDSYQNFMKEKGRLLDSCISSFESSMRDLENMTRKRLPGYQAWSETELCHYIVPFLVAALHYTYQSGDVDGDHEFDLYGAQVMQHILGWLLRISAILELVLPKKIAMLHRKDTPKMMGVSAKLEDTLKRVKTLKQHVSTIRAELGEQVDASTEDPDQKRKLEARQMKMEELARQKKMVEAERIRKIERRFADSIKQKIRPASAQRAESVEHADDCYIDWSQKIGSNWRRVKSVGDATSIFGGTNVALKRLHDDFEELDSLLQPAGSGGNCNEAAKRRRTSRSPHWSEPRLNDWSDNFDNFLPSLPNDGAGGVPPRYDSPDLERRYSDSEHDGYLAEIMTCDGRLGDAGDEGGVIDDLAERDLPEDDLEELAKYVRGRKYGTHDPDDIQKFTVKMQRSESKIRMEMELLVDGMQAYCNEMQWRYPAWAKRD</sequence>
<feature type="compositionally biased region" description="Polar residues" evidence="2">
    <location>
        <begin position="266"/>
        <end position="275"/>
    </location>
</feature>
<organism evidence="3 4">
    <name type="scientific">Zalerion maritima</name>
    <dbReference type="NCBI Taxonomy" id="339359"/>
    <lineage>
        <taxon>Eukaryota</taxon>
        <taxon>Fungi</taxon>
        <taxon>Dikarya</taxon>
        <taxon>Ascomycota</taxon>
        <taxon>Pezizomycotina</taxon>
        <taxon>Sordariomycetes</taxon>
        <taxon>Lulworthiomycetidae</taxon>
        <taxon>Lulworthiales</taxon>
        <taxon>Lulworthiaceae</taxon>
        <taxon>Zalerion</taxon>
    </lineage>
</organism>
<reference evidence="3" key="1">
    <citation type="submission" date="2022-07" db="EMBL/GenBank/DDBJ databases">
        <title>Draft genome sequence of Zalerion maritima ATCC 34329, a (micro)plastics degrading marine fungus.</title>
        <authorList>
            <person name="Paco A."/>
            <person name="Goncalves M.F.M."/>
            <person name="Rocha-Santos T.A.P."/>
            <person name="Alves A."/>
        </authorList>
    </citation>
    <scope>NUCLEOTIDE SEQUENCE</scope>
    <source>
        <strain evidence="3">ATCC 34329</strain>
    </source>
</reference>
<proteinExistence type="predicted"/>
<evidence type="ECO:0000313" key="4">
    <source>
        <dbReference type="Proteomes" id="UP001201980"/>
    </source>
</evidence>
<feature type="region of interest" description="Disordered" evidence="2">
    <location>
        <begin position="125"/>
        <end position="183"/>
    </location>
</feature>
<feature type="region of interest" description="Disordered" evidence="2">
    <location>
        <begin position="254"/>
        <end position="297"/>
    </location>
</feature>